<dbReference type="KEGG" id="soa:G3M56_005750"/>
<proteinExistence type="predicted"/>
<feature type="domain" description="Urease accessory protein UreH-like transmembrane" evidence="1">
    <location>
        <begin position="13"/>
        <end position="196"/>
    </location>
</feature>
<evidence type="ECO:0000313" key="3">
    <source>
        <dbReference type="Proteomes" id="UP000475117"/>
    </source>
</evidence>
<dbReference type="AlphaFoldDB" id="A0A6B3L2L3"/>
<dbReference type="EMBL" id="CP066776">
    <property type="protein sequence ID" value="QQL46084.1"/>
    <property type="molecule type" value="Genomic_DNA"/>
</dbReference>
<dbReference type="RefSeq" id="WP_164362745.1">
    <property type="nucleotide sequence ID" value="NZ_CP066776.1"/>
</dbReference>
<organism evidence="2 3">
    <name type="scientific">Sulfuriroseicoccus oceanibius</name>
    <dbReference type="NCBI Taxonomy" id="2707525"/>
    <lineage>
        <taxon>Bacteria</taxon>
        <taxon>Pseudomonadati</taxon>
        <taxon>Verrucomicrobiota</taxon>
        <taxon>Verrucomicrobiia</taxon>
        <taxon>Verrucomicrobiales</taxon>
        <taxon>Verrucomicrobiaceae</taxon>
        <taxon>Sulfuriroseicoccus</taxon>
    </lineage>
</organism>
<evidence type="ECO:0000259" key="1">
    <source>
        <dbReference type="Pfam" id="PF13386"/>
    </source>
</evidence>
<dbReference type="PANTHER" id="PTHR42208">
    <property type="entry name" value="HEAVY METAL TRANSPORTER-RELATED"/>
    <property type="match status" value="1"/>
</dbReference>
<sequence>MIDGAAIHSASGAFIAGLVTSLHCVGMCGPLACGVGGGKGAAAQVSASLYHGGRFLSYAVLGCVAGAIGAEPLNLLLDSPAVVLPWTLVIVFLLVATGLERRLPKPKFLVRFSARLKLKIFKMSQQRGALLLGLATPLLPCAPLYLVLTASLLSGSAAKGGEFMAAFALGTVPLLWVAQGSFNKLRAWMTPQAFDWTRRGLAVAAAAMMAWRLRGTLFFIESSQGVPDCCPPGL</sequence>
<dbReference type="Proteomes" id="UP000475117">
    <property type="component" value="Chromosome"/>
</dbReference>
<dbReference type="InterPro" id="IPR039447">
    <property type="entry name" value="UreH-like_TM_dom"/>
</dbReference>
<gene>
    <name evidence="2" type="ORF">G3M56_005750</name>
</gene>
<name>A0A6B3L2L3_9BACT</name>
<keyword evidence="3" id="KW-1185">Reference proteome</keyword>
<protein>
    <submittedName>
        <fullName evidence="2">Sulfite exporter TauE/SafE family protein</fullName>
    </submittedName>
</protein>
<accession>A0A6B3L2L3</accession>
<dbReference type="Pfam" id="PF13386">
    <property type="entry name" value="DsbD_2"/>
    <property type="match status" value="1"/>
</dbReference>
<dbReference type="PANTHER" id="PTHR42208:SF1">
    <property type="entry name" value="HEAVY METAL TRANSPORTER"/>
    <property type="match status" value="1"/>
</dbReference>
<reference evidence="2 3" key="1">
    <citation type="submission" date="2020-12" db="EMBL/GenBank/DDBJ databases">
        <title>Sulforoseuscoccus oceanibium gen. nov., sp. nov., a representative of the phylum Verrucomicrobia with special cytoplasmic membrane, and proposal of Sulforoseuscoccusaceae fam. nov.</title>
        <authorList>
            <person name="Xi F."/>
        </authorList>
    </citation>
    <scope>NUCLEOTIDE SEQUENCE [LARGE SCALE GENOMIC DNA]</scope>
    <source>
        <strain evidence="2 3">T37</strain>
    </source>
</reference>
<evidence type="ECO:0000313" key="2">
    <source>
        <dbReference type="EMBL" id="QQL46084.1"/>
    </source>
</evidence>